<keyword evidence="3" id="KW-0378">Hydrolase</keyword>
<dbReference type="AlphaFoldDB" id="A0A8H4UNF6"/>
<dbReference type="OrthoDB" id="5795902at2759"/>
<feature type="compositionally biased region" description="Low complexity" evidence="5">
    <location>
        <begin position="28"/>
        <end position="39"/>
    </location>
</feature>
<evidence type="ECO:0000256" key="4">
    <source>
        <dbReference type="ARBA" id="ARBA00023295"/>
    </source>
</evidence>
<gene>
    <name evidence="9" type="ORF">FZEAL_3870</name>
</gene>
<dbReference type="PRINTS" id="PR00743">
    <property type="entry name" value="GLHYDRLASE36"/>
</dbReference>
<dbReference type="InterPro" id="IPR050985">
    <property type="entry name" value="Alpha-glycosidase_related"/>
</dbReference>
<dbReference type="InterPro" id="IPR002252">
    <property type="entry name" value="Glyco_hydro_36"/>
</dbReference>
<dbReference type="InterPro" id="IPR017853">
    <property type="entry name" value="GH"/>
</dbReference>
<reference evidence="9" key="2">
    <citation type="submission" date="2020-05" db="EMBL/GenBank/DDBJ databases">
        <authorList>
            <person name="Kim H.-S."/>
            <person name="Proctor R.H."/>
            <person name="Brown D.W."/>
        </authorList>
    </citation>
    <scope>NUCLEOTIDE SEQUENCE</scope>
    <source>
        <strain evidence="9">NRRL 22465</strain>
    </source>
</reference>
<dbReference type="PANTHER" id="PTHR43053:SF3">
    <property type="entry name" value="ALPHA-GALACTOSIDASE C-RELATED"/>
    <property type="match status" value="1"/>
</dbReference>
<dbReference type="InterPro" id="IPR013780">
    <property type="entry name" value="Glyco_hydro_b"/>
</dbReference>
<comment type="caution">
    <text evidence="9">The sequence shown here is derived from an EMBL/GenBank/DDBJ whole genome shotgun (WGS) entry which is preliminary data.</text>
</comment>
<dbReference type="GO" id="GO:0016052">
    <property type="term" value="P:carbohydrate catabolic process"/>
    <property type="evidence" value="ECO:0007669"/>
    <property type="project" value="InterPro"/>
</dbReference>
<dbReference type="GO" id="GO:0004557">
    <property type="term" value="F:alpha-galactosidase activity"/>
    <property type="evidence" value="ECO:0007669"/>
    <property type="project" value="UniProtKB-EC"/>
</dbReference>
<evidence type="ECO:0000256" key="3">
    <source>
        <dbReference type="ARBA" id="ARBA00022801"/>
    </source>
</evidence>
<feature type="transmembrane region" description="Helical" evidence="6">
    <location>
        <begin position="381"/>
        <end position="404"/>
    </location>
</feature>
<sequence length="1159" mass="128754">MGRPKKRKLQSESEDQDTNTSVSLTNGTSPSTLTKSTSSEGGSELERIGYDLCLQPPNDTIPNLASWGCDTNVDPKLLALGTESEEQTCACLANLYLSLEEVRKADNLPFMARLSLLRHLTATAVGIIQCQVCPTEFLWAMQNAQLLNTLIISVAEGYKKIVKSVEDETRRAQETNEAKLLFVSDGEKHDPIPQNGNASFDPLGLSLSLDPLDWQNIAKRAIKAEIFGSSYSIPTSFNGMLQLMEDRQQGWHSGRLPIRAALRIVGEAYERDGWVLLDEALLGMAGATVILTIALAHAAILLHKGFWQRALPQEPDSIDRIIDSDWFVPPRLERGQHDVQLTSQASCMALTVQLSHPYFGGYMMFESFDFYFKNCDMNGPWIAASVLGGFFRAAVFVMATLWWMKCQHFWSTDERGPAGSVSSGKFDPSTNVAKASFSGRSKTGPIVVDGTSFALNGKNVSYRLHVDTETGDLILDHFGGRVTEDPLTHGFSEGGGWTTQAHLRREFPDLGRGDFRSPAVSIKHEQGSVISDFRYKSHSVIDGKPALSGLPSTFGQDDEVATLVIHLWDSYSSVAADLSYSIFPNYDAIVRAVKITNEGNKTISVEKLASLSVDLPHGDYEMLQLQGEWSRECNRIRRRLEQGSQSFGSNTGYSSHFHNPFLSLVLPSTTESHGEAWGFSLVYSGSFKIEVEKSPQGLTRALVGMNPCQLSWPLKPGESLESPECVSVFSNSGIGHMSRTFHRLYRQNLIKSKFVNKPRPILLNSWEGLYFNYGETIIYSLAEEAAKLGAKLFVLDDGWFGDKHPRVDSYAGLGDWVVNRERFPNGLKELAEKVIALRAADTKENLQFGLWFEPEMVNKKSMLYEEHPEWALHAGDYPRTEARHQLVLNVALPEVQEFIVESVSKILEDVPITYIKWDANRGIHEISTPDNYHAYVLGMYHVFKELTSKFPDVLWEGCGSGGGRFDPGILQYFPQIWASDNTDALDRIHIQFGNSLVYPPSTMGAHVSAVPNDITGRTTPIRFRAHVAMMGGSFGLELNPAAIPEDDRAQIPDLLALAEKVNPIIVRGDMWRLNLPEDSNYPAALFISEDGDQAVLFVFQIRATTVHSFPIFRLQGLDASANYKVGDEGIYSGATLMNGGIQYRFGTDYDSKVVLLEKI</sequence>
<dbReference type="Pfam" id="PF02065">
    <property type="entry name" value="Melibiase"/>
    <property type="match status" value="1"/>
</dbReference>
<keyword evidence="6" id="KW-0812">Transmembrane</keyword>
<dbReference type="Pfam" id="PF16875">
    <property type="entry name" value="Glyco_hydro_36N"/>
    <property type="match status" value="1"/>
</dbReference>
<evidence type="ECO:0000256" key="1">
    <source>
        <dbReference type="ARBA" id="ARBA00001255"/>
    </source>
</evidence>
<dbReference type="CDD" id="cd14791">
    <property type="entry name" value="GH36"/>
    <property type="match status" value="1"/>
</dbReference>
<feature type="domain" description="Glycosyl hydrolase family 36 C-terminal" evidence="7">
    <location>
        <begin position="1082"/>
        <end position="1156"/>
    </location>
</feature>
<keyword evidence="6" id="KW-0472">Membrane</keyword>
<dbReference type="InterPro" id="IPR031705">
    <property type="entry name" value="Glyco_hydro_36_C"/>
</dbReference>
<evidence type="ECO:0000259" key="8">
    <source>
        <dbReference type="Pfam" id="PF16875"/>
    </source>
</evidence>
<dbReference type="InterPro" id="IPR038417">
    <property type="entry name" value="Alpga-gal_N_sf"/>
</dbReference>
<feature type="region of interest" description="Disordered" evidence="5">
    <location>
        <begin position="1"/>
        <end position="43"/>
    </location>
</feature>
<evidence type="ECO:0000256" key="5">
    <source>
        <dbReference type="SAM" id="MobiDB-lite"/>
    </source>
</evidence>
<keyword evidence="4" id="KW-0326">Glycosidase</keyword>
<evidence type="ECO:0000313" key="9">
    <source>
        <dbReference type="EMBL" id="KAF4980008.1"/>
    </source>
</evidence>
<dbReference type="InterPro" id="IPR013785">
    <property type="entry name" value="Aldolase_TIM"/>
</dbReference>
<name>A0A8H4UNF6_9HYPO</name>
<evidence type="ECO:0000259" key="7">
    <source>
        <dbReference type="Pfam" id="PF16874"/>
    </source>
</evidence>
<reference evidence="9" key="1">
    <citation type="journal article" date="2020" name="BMC Genomics">
        <title>Correction to: Identification and distribution of gene clusters required for synthesis of sphingolipid metabolism inhibitors in diverse species of the filamentous fungus Fusarium.</title>
        <authorList>
            <person name="Kim H.S."/>
            <person name="Lohmar J.M."/>
            <person name="Busman M."/>
            <person name="Brown D.W."/>
            <person name="Naumann T.A."/>
            <person name="Divon H.H."/>
            <person name="Lysoe E."/>
            <person name="Uhlig S."/>
            <person name="Proctor R.H."/>
        </authorList>
    </citation>
    <scope>NUCLEOTIDE SEQUENCE</scope>
    <source>
        <strain evidence="9">NRRL 22465</strain>
    </source>
</reference>
<evidence type="ECO:0000256" key="6">
    <source>
        <dbReference type="SAM" id="Phobius"/>
    </source>
</evidence>
<evidence type="ECO:0000313" key="10">
    <source>
        <dbReference type="Proteomes" id="UP000635477"/>
    </source>
</evidence>
<dbReference type="EMBL" id="JABEYC010000260">
    <property type="protein sequence ID" value="KAF4980008.1"/>
    <property type="molecule type" value="Genomic_DNA"/>
</dbReference>
<organism evidence="9 10">
    <name type="scientific">Fusarium zealandicum</name>
    <dbReference type="NCBI Taxonomy" id="1053134"/>
    <lineage>
        <taxon>Eukaryota</taxon>
        <taxon>Fungi</taxon>
        <taxon>Dikarya</taxon>
        <taxon>Ascomycota</taxon>
        <taxon>Pezizomycotina</taxon>
        <taxon>Sordariomycetes</taxon>
        <taxon>Hypocreomycetidae</taxon>
        <taxon>Hypocreales</taxon>
        <taxon>Nectriaceae</taxon>
        <taxon>Fusarium</taxon>
        <taxon>Fusarium staphyleae species complex</taxon>
    </lineage>
</organism>
<dbReference type="InterPro" id="IPR031704">
    <property type="entry name" value="Glyco_hydro_36_N"/>
</dbReference>
<dbReference type="Gene3D" id="2.60.40.1180">
    <property type="entry name" value="Golgi alpha-mannosidase II"/>
    <property type="match status" value="1"/>
</dbReference>
<keyword evidence="10" id="KW-1185">Reference proteome</keyword>
<protein>
    <recommendedName>
        <fullName evidence="2">alpha-galactosidase</fullName>
        <ecNumber evidence="2">3.2.1.22</ecNumber>
    </recommendedName>
</protein>
<feature type="compositionally biased region" description="Polar residues" evidence="5">
    <location>
        <begin position="18"/>
        <end position="27"/>
    </location>
</feature>
<dbReference type="Gene3D" id="3.20.20.70">
    <property type="entry name" value="Aldolase class I"/>
    <property type="match status" value="1"/>
</dbReference>
<dbReference type="EC" id="3.2.1.22" evidence="2"/>
<dbReference type="PANTHER" id="PTHR43053">
    <property type="entry name" value="GLYCOSIDASE FAMILY 31"/>
    <property type="match status" value="1"/>
</dbReference>
<dbReference type="FunFam" id="3.20.20.70:FF:000118">
    <property type="entry name" value="Alpha-galactosidase"/>
    <property type="match status" value="1"/>
</dbReference>
<evidence type="ECO:0000256" key="2">
    <source>
        <dbReference type="ARBA" id="ARBA00012755"/>
    </source>
</evidence>
<keyword evidence="6" id="KW-1133">Transmembrane helix</keyword>
<dbReference type="Proteomes" id="UP000635477">
    <property type="component" value="Unassembled WGS sequence"/>
</dbReference>
<feature type="domain" description="Glycosyl hydrolase family 36 N-terminal" evidence="8">
    <location>
        <begin position="471"/>
        <end position="715"/>
    </location>
</feature>
<dbReference type="Pfam" id="PF16874">
    <property type="entry name" value="Glyco_hydro_36C"/>
    <property type="match status" value="1"/>
</dbReference>
<accession>A0A8H4UNF6</accession>
<proteinExistence type="predicted"/>
<comment type="catalytic activity">
    <reaction evidence="1">
        <text>Hydrolysis of terminal, non-reducing alpha-D-galactose residues in alpha-D-galactosides, including galactose oligosaccharides, galactomannans and galactolipids.</text>
        <dbReference type="EC" id="3.2.1.22"/>
    </reaction>
</comment>
<feature type="transmembrane region" description="Helical" evidence="6">
    <location>
        <begin position="280"/>
        <end position="302"/>
    </location>
</feature>
<dbReference type="Gene3D" id="2.70.98.60">
    <property type="entry name" value="alpha-galactosidase from lactobacil brevis"/>
    <property type="match status" value="1"/>
</dbReference>
<dbReference type="SUPFAM" id="SSF51445">
    <property type="entry name" value="(Trans)glycosidases"/>
    <property type="match status" value="1"/>
</dbReference>